<keyword evidence="6" id="KW-0156">Chromatin regulator</keyword>
<evidence type="ECO:0000256" key="10">
    <source>
        <dbReference type="ARBA" id="ARBA00023242"/>
    </source>
</evidence>
<dbReference type="SMART" id="SM00561">
    <property type="entry name" value="MBT"/>
    <property type="match status" value="4"/>
</dbReference>
<keyword evidence="5" id="KW-0862">Zinc</keyword>
<dbReference type="EMBL" id="JBCEZU010000100">
    <property type="protein sequence ID" value="KAK9530702.1"/>
    <property type="molecule type" value="Genomic_DNA"/>
</dbReference>
<dbReference type="Pfam" id="PF05485">
    <property type="entry name" value="THAP"/>
    <property type="match status" value="1"/>
</dbReference>
<dbReference type="GO" id="GO:0005634">
    <property type="term" value="C:nucleus"/>
    <property type="evidence" value="ECO:0007669"/>
    <property type="project" value="UniProtKB-SubCell"/>
</dbReference>
<feature type="repeat" description="MBT" evidence="13">
    <location>
        <begin position="563"/>
        <end position="659"/>
    </location>
</feature>
<evidence type="ECO:0000259" key="16">
    <source>
        <dbReference type="PROSITE" id="PS51024"/>
    </source>
</evidence>
<comment type="caution">
    <text evidence="17">The sequence shown here is derived from an EMBL/GenBank/DDBJ whole genome shotgun (WGS) entry which is preliminary data.</text>
</comment>
<dbReference type="InterPro" id="IPR012313">
    <property type="entry name" value="Znf_FCS"/>
</dbReference>
<sequence>MPYHCVAYGCGKTAEDGVKLFRFPKDPERFRKWEKQVQRTRTQWVATTNSRLCTDHFGNEYFEPRPNTGALTLKMGAVPTVFVRPYCLSCNGVGCSNCLPAIQRRGITAEPRERTTSAENEVASTQFDDTDGRGDKEHLTGGEGMKRGEKNKERPVVCEMCGTTGTTSTFFSKTKRFCSRSCSRSYSSNSKKSSILARLQGRPPSKKATVLNKVNKSPPASTVQNAPPAVFEWGAYLEKETSLAASVSCFRHAPLCAQWDDITQGIKVEVLNTNAVLPSKVYWIATVIQIAGYKALLRYEGFEHDSSRDFWCSLVSGEVNPIGWCAMTSKLLVPPQDVKQNIPDWKDYLMLKLVGAHTLPVDFYLKLAENMRNSFKAGMRVEVVDPKHVSRTRLATVESVTGGRLRLVCEDQSDAIKNTLSDFWCHMWSPLLHPIGWSRKVGHAIKGPATSVEAASSVWKGSCDSSFLLFKKPRFVYMEGGFFEEGVKLEAIDPLNLGSICVSTVHKVLFDGYLMVGIDGTTSNKGSDWFCYHASSHAILPVDFCKKNNIPLMVPQGYDSQTFTWDKYLKDTNAKAASARLFNADYPGHSFSPNMKLEAVDLMEPRLVCVATVKRYVGRLLLIHFDGWEDEFDQWVDHQSPDIYPVGWCDLMRYQLQPPPGLVDLENQTAQTKKYKPLAYGKRKKKCAKKRLSQDQGKDDVGQQPEVSGTDGPPVLEDHILPPKEPLIQPKTEPEEQEIFAVQVKVEEVEMETPIEPPDNPQQAPLGIIIEEARGEQSKTRLHQSPEQSSRENLAHAKMKPSEPAVERSEECESFEESFSGDSNMEQSENKPRQGEDSAMEEVSESNTEQDTTGEAAGMETWEEYVC</sequence>
<dbReference type="InterPro" id="IPR004092">
    <property type="entry name" value="Mbt"/>
</dbReference>
<dbReference type="SMART" id="SM00980">
    <property type="entry name" value="THAP"/>
    <property type="match status" value="1"/>
</dbReference>
<evidence type="ECO:0000256" key="3">
    <source>
        <dbReference type="ARBA" id="ARBA00022737"/>
    </source>
</evidence>
<dbReference type="InterPro" id="IPR050548">
    <property type="entry name" value="PcG_chromatin_remod_factors"/>
</dbReference>
<evidence type="ECO:0000313" key="18">
    <source>
        <dbReference type="Proteomes" id="UP001488805"/>
    </source>
</evidence>
<evidence type="ECO:0000256" key="8">
    <source>
        <dbReference type="ARBA" id="ARBA00023125"/>
    </source>
</evidence>
<dbReference type="GO" id="GO:0045892">
    <property type="term" value="P:negative regulation of DNA-templated transcription"/>
    <property type="evidence" value="ECO:0007669"/>
    <property type="project" value="TreeGrafter"/>
</dbReference>
<keyword evidence="9" id="KW-0804">Transcription</keyword>
<dbReference type="Gene3D" id="2.30.30.140">
    <property type="match status" value="4"/>
</dbReference>
<dbReference type="SMART" id="SM00692">
    <property type="entry name" value="DM3"/>
    <property type="match status" value="1"/>
</dbReference>
<dbReference type="Proteomes" id="UP001488805">
    <property type="component" value="Unassembled WGS sequence"/>
</dbReference>
<dbReference type="GO" id="GO:0042393">
    <property type="term" value="F:histone binding"/>
    <property type="evidence" value="ECO:0007669"/>
    <property type="project" value="TreeGrafter"/>
</dbReference>
<feature type="region of interest" description="Disordered" evidence="14">
    <location>
        <begin position="109"/>
        <end position="150"/>
    </location>
</feature>
<dbReference type="GO" id="GO:0008270">
    <property type="term" value="F:zinc ion binding"/>
    <property type="evidence" value="ECO:0007669"/>
    <property type="project" value="UniProtKB-KW"/>
</dbReference>
<proteinExistence type="predicted"/>
<name>A0AAW1F7J3_ZOAVI</name>
<evidence type="ECO:0000256" key="12">
    <source>
        <dbReference type="PROSITE-ProRule" id="PRU00367"/>
    </source>
</evidence>
<dbReference type="GO" id="GO:0003682">
    <property type="term" value="F:chromatin binding"/>
    <property type="evidence" value="ECO:0007669"/>
    <property type="project" value="TreeGrafter"/>
</dbReference>
<reference evidence="17 18" key="1">
    <citation type="journal article" date="2024" name="Genome Biol. Evol.">
        <title>Chromosome-level genome assembly of the viviparous eelpout Zoarces viviparus.</title>
        <authorList>
            <person name="Fuhrmann N."/>
            <person name="Brasseur M.V."/>
            <person name="Bakowski C.E."/>
            <person name="Podsiadlowski L."/>
            <person name="Prost S."/>
            <person name="Krehenwinkel H."/>
            <person name="Mayer C."/>
        </authorList>
    </citation>
    <scope>NUCLEOTIDE SEQUENCE [LARGE SCALE GENOMIC DNA]</scope>
    <source>
        <strain evidence="17">NO-MEL_2022_Ind0_liver</strain>
    </source>
</reference>
<dbReference type="SUPFAM" id="SSF57716">
    <property type="entry name" value="Glucocorticoid receptor-like (DNA-binding domain)"/>
    <property type="match status" value="1"/>
</dbReference>
<keyword evidence="10" id="KW-0539">Nucleus</keyword>
<feature type="repeat" description="MBT" evidence="13">
    <location>
        <begin position="231"/>
        <end position="335"/>
    </location>
</feature>
<keyword evidence="4 12" id="KW-0863">Zinc-finger</keyword>
<dbReference type="SUPFAM" id="SSF63748">
    <property type="entry name" value="Tudor/PWWP/MBT"/>
    <property type="match status" value="4"/>
</dbReference>
<dbReference type="InterPro" id="IPR038441">
    <property type="entry name" value="THAP_Znf_sf"/>
</dbReference>
<protein>
    <recommendedName>
        <fullName evidence="19">Lethal(3)malignant brain tumor-like protein 2</fullName>
    </recommendedName>
</protein>
<dbReference type="PANTHER" id="PTHR12247:SF64">
    <property type="entry name" value="LETHAL(3)MALIGNANT BRAIN TUMOR-LIKE PROTEIN 2"/>
    <property type="match status" value="1"/>
</dbReference>
<keyword evidence="2" id="KW-0479">Metal-binding</keyword>
<evidence type="ECO:0000256" key="9">
    <source>
        <dbReference type="ARBA" id="ARBA00023163"/>
    </source>
</evidence>
<evidence type="ECO:0000256" key="1">
    <source>
        <dbReference type="ARBA" id="ARBA00004123"/>
    </source>
</evidence>
<comment type="subcellular location">
    <subcellularLocation>
        <location evidence="1">Nucleus</location>
    </subcellularLocation>
</comment>
<dbReference type="InterPro" id="IPR006612">
    <property type="entry name" value="THAP_Znf"/>
</dbReference>
<feature type="compositionally biased region" description="Polar residues" evidence="14">
    <location>
        <begin position="117"/>
        <end position="127"/>
    </location>
</feature>
<keyword evidence="3" id="KW-0677">Repeat</keyword>
<keyword evidence="8 11" id="KW-0238">DNA-binding</keyword>
<evidence type="ECO:0000256" key="4">
    <source>
        <dbReference type="ARBA" id="ARBA00022771"/>
    </source>
</evidence>
<feature type="compositionally biased region" description="Basic and acidic residues" evidence="14">
    <location>
        <begin position="130"/>
        <end position="150"/>
    </location>
</feature>
<evidence type="ECO:0000313" key="17">
    <source>
        <dbReference type="EMBL" id="KAK9530702.1"/>
    </source>
</evidence>
<evidence type="ECO:0000256" key="13">
    <source>
        <dbReference type="PROSITE-ProRule" id="PRU00459"/>
    </source>
</evidence>
<dbReference type="PANTHER" id="PTHR12247">
    <property type="entry name" value="POLYCOMB GROUP PROTEIN"/>
    <property type="match status" value="1"/>
</dbReference>
<feature type="compositionally biased region" description="Basic residues" evidence="14">
    <location>
        <begin position="681"/>
        <end position="691"/>
    </location>
</feature>
<dbReference type="PROSITE" id="PS51079">
    <property type="entry name" value="MBT"/>
    <property type="match status" value="4"/>
</dbReference>
<dbReference type="Gene3D" id="6.20.210.20">
    <property type="entry name" value="THAP domain"/>
    <property type="match status" value="1"/>
</dbReference>
<feature type="repeat" description="MBT" evidence="13">
    <location>
        <begin position="343"/>
        <end position="448"/>
    </location>
</feature>
<organism evidence="17 18">
    <name type="scientific">Zoarces viviparus</name>
    <name type="common">Viviparous eelpout</name>
    <name type="synonym">Blennius viviparus</name>
    <dbReference type="NCBI Taxonomy" id="48416"/>
    <lineage>
        <taxon>Eukaryota</taxon>
        <taxon>Metazoa</taxon>
        <taxon>Chordata</taxon>
        <taxon>Craniata</taxon>
        <taxon>Vertebrata</taxon>
        <taxon>Euteleostomi</taxon>
        <taxon>Actinopterygii</taxon>
        <taxon>Neopterygii</taxon>
        <taxon>Teleostei</taxon>
        <taxon>Neoteleostei</taxon>
        <taxon>Acanthomorphata</taxon>
        <taxon>Eupercaria</taxon>
        <taxon>Perciformes</taxon>
        <taxon>Cottioidei</taxon>
        <taxon>Zoarcales</taxon>
        <taxon>Zoarcidae</taxon>
        <taxon>Zoarcinae</taxon>
        <taxon>Zoarces</taxon>
    </lineage>
</organism>
<dbReference type="InterPro" id="IPR038603">
    <property type="entry name" value="Znf_FCS_sf"/>
</dbReference>
<dbReference type="PROSITE" id="PS50950">
    <property type="entry name" value="ZF_THAP"/>
    <property type="match status" value="1"/>
</dbReference>
<evidence type="ECO:0000256" key="11">
    <source>
        <dbReference type="PROSITE-ProRule" id="PRU00309"/>
    </source>
</evidence>
<dbReference type="GO" id="GO:0006325">
    <property type="term" value="P:chromatin organization"/>
    <property type="evidence" value="ECO:0007669"/>
    <property type="project" value="UniProtKB-KW"/>
</dbReference>
<evidence type="ECO:0008006" key="19">
    <source>
        <dbReference type="Google" id="ProtNLM"/>
    </source>
</evidence>
<keyword evidence="7" id="KW-0805">Transcription regulation</keyword>
<accession>A0AAW1F7J3</accession>
<evidence type="ECO:0000256" key="7">
    <source>
        <dbReference type="ARBA" id="ARBA00023015"/>
    </source>
</evidence>
<keyword evidence="18" id="KW-1185">Reference proteome</keyword>
<dbReference type="Pfam" id="PF02820">
    <property type="entry name" value="MBT"/>
    <property type="match status" value="4"/>
</dbReference>
<evidence type="ECO:0000259" key="15">
    <source>
        <dbReference type="PROSITE" id="PS50950"/>
    </source>
</evidence>
<dbReference type="Gene3D" id="3.30.60.160">
    <property type="match status" value="1"/>
</dbReference>
<feature type="repeat" description="MBT" evidence="13">
    <location>
        <begin position="449"/>
        <end position="555"/>
    </location>
</feature>
<evidence type="ECO:0000256" key="14">
    <source>
        <dbReference type="SAM" id="MobiDB-lite"/>
    </source>
</evidence>
<dbReference type="CDD" id="cd20100">
    <property type="entry name" value="MBT_dSfmbt-like_rpt4"/>
    <property type="match status" value="1"/>
</dbReference>
<feature type="compositionally biased region" description="Basic and acidic residues" evidence="14">
    <location>
        <begin position="692"/>
        <end position="701"/>
    </location>
</feature>
<evidence type="ECO:0000256" key="2">
    <source>
        <dbReference type="ARBA" id="ARBA00022723"/>
    </source>
</evidence>
<feature type="domain" description="FCS-type" evidence="16">
    <location>
        <begin position="149"/>
        <end position="184"/>
    </location>
</feature>
<dbReference type="GO" id="GO:0003677">
    <property type="term" value="F:DNA binding"/>
    <property type="evidence" value="ECO:0007669"/>
    <property type="project" value="UniProtKB-UniRule"/>
</dbReference>
<dbReference type="AlphaFoldDB" id="A0AAW1F7J3"/>
<evidence type="ECO:0000256" key="5">
    <source>
        <dbReference type="ARBA" id="ARBA00022833"/>
    </source>
</evidence>
<feature type="region of interest" description="Disordered" evidence="14">
    <location>
        <begin position="750"/>
        <end position="867"/>
    </location>
</feature>
<feature type="domain" description="THAP-type" evidence="15">
    <location>
        <begin position="1"/>
        <end position="82"/>
    </location>
</feature>
<dbReference type="PROSITE" id="PS51024">
    <property type="entry name" value="ZF_FCS"/>
    <property type="match status" value="1"/>
</dbReference>
<gene>
    <name evidence="17" type="ORF">VZT92_012190</name>
</gene>
<evidence type="ECO:0000256" key="6">
    <source>
        <dbReference type="ARBA" id="ARBA00022853"/>
    </source>
</evidence>
<feature type="region of interest" description="Disordered" evidence="14">
    <location>
        <begin position="681"/>
        <end position="735"/>
    </location>
</feature>
<dbReference type="Pfam" id="PF21319">
    <property type="entry name" value="zf-FCS_1"/>
    <property type="match status" value="1"/>
</dbReference>